<dbReference type="InterPro" id="IPR002110">
    <property type="entry name" value="Ankyrin_rpt"/>
</dbReference>
<evidence type="ECO:0000256" key="1">
    <source>
        <dbReference type="ARBA" id="ARBA00022737"/>
    </source>
</evidence>
<dbReference type="InterPro" id="IPR036770">
    <property type="entry name" value="Ankyrin_rpt-contain_sf"/>
</dbReference>
<organism evidence="3">
    <name type="scientific">marine metagenome</name>
    <dbReference type="NCBI Taxonomy" id="408172"/>
    <lineage>
        <taxon>unclassified sequences</taxon>
        <taxon>metagenomes</taxon>
        <taxon>ecological metagenomes</taxon>
    </lineage>
</organism>
<dbReference type="EMBL" id="UINC01094552">
    <property type="protein sequence ID" value="SVC49886.1"/>
    <property type="molecule type" value="Genomic_DNA"/>
</dbReference>
<reference evidence="3" key="1">
    <citation type="submission" date="2018-05" db="EMBL/GenBank/DDBJ databases">
        <authorList>
            <person name="Lanie J.A."/>
            <person name="Ng W.-L."/>
            <person name="Kazmierczak K.M."/>
            <person name="Andrzejewski T.M."/>
            <person name="Davidsen T.M."/>
            <person name="Wayne K.J."/>
            <person name="Tettelin H."/>
            <person name="Glass J.I."/>
            <person name="Rusch D."/>
            <person name="Podicherti R."/>
            <person name="Tsui H.-C.T."/>
            <person name="Winkler M.E."/>
        </authorList>
    </citation>
    <scope>NUCLEOTIDE SEQUENCE</scope>
</reference>
<dbReference type="PRINTS" id="PR01415">
    <property type="entry name" value="ANKYRIN"/>
</dbReference>
<accession>A0A382MMB6</accession>
<evidence type="ECO:0000256" key="2">
    <source>
        <dbReference type="ARBA" id="ARBA00023043"/>
    </source>
</evidence>
<dbReference type="Pfam" id="PF12796">
    <property type="entry name" value="Ank_2"/>
    <property type="match status" value="2"/>
</dbReference>
<dbReference type="PANTHER" id="PTHR24136:SF15">
    <property type="entry name" value="ANK_REP_REGION DOMAIN-CONTAINING PROTEIN"/>
    <property type="match status" value="1"/>
</dbReference>
<dbReference type="InterPro" id="IPR051573">
    <property type="entry name" value="Ankyrin-SOCS_box_domain"/>
</dbReference>
<proteinExistence type="predicted"/>
<gene>
    <name evidence="3" type="ORF">METZ01_LOCUS302740</name>
</gene>
<dbReference type="Gene3D" id="1.25.40.20">
    <property type="entry name" value="Ankyrin repeat-containing domain"/>
    <property type="match status" value="2"/>
</dbReference>
<dbReference type="SMART" id="SM00248">
    <property type="entry name" value="ANK"/>
    <property type="match status" value="5"/>
</dbReference>
<dbReference type="PROSITE" id="PS50088">
    <property type="entry name" value="ANK_REPEAT"/>
    <property type="match status" value="4"/>
</dbReference>
<dbReference type="PROSITE" id="PS50297">
    <property type="entry name" value="ANK_REP_REGION"/>
    <property type="match status" value="3"/>
</dbReference>
<dbReference type="GO" id="GO:0045732">
    <property type="term" value="P:positive regulation of protein catabolic process"/>
    <property type="evidence" value="ECO:0007669"/>
    <property type="project" value="TreeGrafter"/>
</dbReference>
<dbReference type="GO" id="GO:0016567">
    <property type="term" value="P:protein ubiquitination"/>
    <property type="evidence" value="ECO:0007669"/>
    <property type="project" value="TreeGrafter"/>
</dbReference>
<name>A0A382MMB6_9ZZZZ</name>
<dbReference type="PANTHER" id="PTHR24136">
    <property type="entry name" value="SOWAH (DROSOPHILA) HOMOLOG"/>
    <property type="match status" value="1"/>
</dbReference>
<keyword evidence="2" id="KW-0040">ANK repeat</keyword>
<evidence type="ECO:0000313" key="3">
    <source>
        <dbReference type="EMBL" id="SVC49886.1"/>
    </source>
</evidence>
<sequence>MLDPKELTVAASRGNLDLVKSIHGRGIDINAESEDGKTALMLACEKGHEEIVEYLITQGADMTIQTDWGYTALTASMVECEGLGNIRNELIITLIESGVDVNAKTRKISPLIAASGNGNVEIVSKLIEKGAKVSWKTSKLGEFPLLYATGGGHVDVVKILIEYGAKVNWKNHYGRTALGEARKKGFKEIEKMLIDAGAS</sequence>
<dbReference type="AlphaFoldDB" id="A0A382MMB6"/>
<keyword evidence="1" id="KW-0677">Repeat</keyword>
<protein>
    <submittedName>
        <fullName evidence="3">Uncharacterized protein</fullName>
    </submittedName>
</protein>
<dbReference type="SUPFAM" id="SSF48403">
    <property type="entry name" value="Ankyrin repeat"/>
    <property type="match status" value="1"/>
</dbReference>